<dbReference type="Gene3D" id="3.40.50.150">
    <property type="entry name" value="Vaccinia Virus protein VP39"/>
    <property type="match status" value="1"/>
</dbReference>
<sequence>MKQHEIEAQARKANSPDLWNTLWGKAETADWRREALSQVYTRIERAMPDEATFIIDIGGGQGDLAKLLVQEHRWVEVWDHSQVALDKAEEAGIPGTLLINLEDAWQRNDAFNRSPGSDDDKPVIVCTEVLEHLSAEARADILRRSAATAGKLGAFFSVPNARLAPEEEHQHTIEFTAVTFRHELEAAFGVGCVRVAALGPFLLGLCGEPLRKPFTLSMCLPVRDEEAELEKVLASFREVADEIVVGIDPRTKDGSREIAERYADIVFDLVDPAAQEFFHLRDEDAYALEDAVGGVDYDEVAANAIDYTDYEQRGLMRDDPRIPPEGVHFAWVRNQCMRRCTSDWIFMTEGHERLTHGHNYLLQLHRVLLKDGGQPEVISVARQGRRQRWAFPWLCKNDPDRIHYVRSTHNTLSFGDAVMVAIPGIMTLHERDHDNALARAEQRQAQNKEALLDDWEKMGNSQSLFYLGQEERGDDPEKAAEHLELYLEQNDGNGMTRYQARLMIAKIHCRRFRQLRKKATEPWRHGCIHDDLQPDCQSCQDLHYGIPRLRDEMLAEADELEEKTRGILMDATSDDWTRTEHWVWLGDLAFGNDQLEEALMFYRYAATLVGEPPFGPWWIDLDLYGYLPAQRMAMVCGHLGRGLDAVHWARKVVDTLPEDSPAWCFEEARGNLKQFEEACRELGLIDGFVVQQLEAEPVEQGADA</sequence>
<dbReference type="Gene3D" id="3.90.550.10">
    <property type="entry name" value="Spore Coat Polysaccharide Biosynthesis Protein SpsA, Chain A"/>
    <property type="match status" value="1"/>
</dbReference>
<reference evidence="1" key="1">
    <citation type="journal article" date="2015" name="Nature">
        <title>Complex archaea that bridge the gap between prokaryotes and eukaryotes.</title>
        <authorList>
            <person name="Spang A."/>
            <person name="Saw J.H."/>
            <person name="Jorgensen S.L."/>
            <person name="Zaremba-Niedzwiedzka K."/>
            <person name="Martijn J."/>
            <person name="Lind A.E."/>
            <person name="van Eijk R."/>
            <person name="Schleper C."/>
            <person name="Guy L."/>
            <person name="Ettema T.J."/>
        </authorList>
    </citation>
    <scope>NUCLEOTIDE SEQUENCE</scope>
</reference>
<gene>
    <name evidence="1" type="ORF">LCGC14_0724320</name>
</gene>
<dbReference type="InterPro" id="IPR029063">
    <property type="entry name" value="SAM-dependent_MTases_sf"/>
</dbReference>
<dbReference type="EMBL" id="LAZR01001653">
    <property type="protein sequence ID" value="KKN41350.1"/>
    <property type="molecule type" value="Genomic_DNA"/>
</dbReference>
<accession>A0A0F9QBI6</accession>
<dbReference type="InterPro" id="IPR029044">
    <property type="entry name" value="Nucleotide-diphossugar_trans"/>
</dbReference>
<organism evidence="1">
    <name type="scientific">marine sediment metagenome</name>
    <dbReference type="NCBI Taxonomy" id="412755"/>
    <lineage>
        <taxon>unclassified sequences</taxon>
        <taxon>metagenomes</taxon>
        <taxon>ecological metagenomes</taxon>
    </lineage>
</organism>
<proteinExistence type="predicted"/>
<dbReference type="SUPFAM" id="SSF81901">
    <property type="entry name" value="HCP-like"/>
    <property type="match status" value="1"/>
</dbReference>
<dbReference type="AlphaFoldDB" id="A0A0F9QBI6"/>
<comment type="caution">
    <text evidence="1">The sequence shown here is derived from an EMBL/GenBank/DDBJ whole genome shotgun (WGS) entry which is preliminary data.</text>
</comment>
<dbReference type="SUPFAM" id="SSF53335">
    <property type="entry name" value="S-adenosyl-L-methionine-dependent methyltransferases"/>
    <property type="match status" value="1"/>
</dbReference>
<dbReference type="SUPFAM" id="SSF53448">
    <property type="entry name" value="Nucleotide-diphospho-sugar transferases"/>
    <property type="match status" value="1"/>
</dbReference>
<evidence type="ECO:0008006" key="2">
    <source>
        <dbReference type="Google" id="ProtNLM"/>
    </source>
</evidence>
<protein>
    <recommendedName>
        <fullName evidence="2">Methyltransferase domain-containing protein</fullName>
    </recommendedName>
</protein>
<evidence type="ECO:0000313" key="1">
    <source>
        <dbReference type="EMBL" id="KKN41350.1"/>
    </source>
</evidence>
<name>A0A0F9QBI6_9ZZZZ</name>